<organism evidence="1 2">
    <name type="scientific">Dibothriocephalus latus</name>
    <name type="common">Fish tapeworm</name>
    <name type="synonym">Diphyllobothrium latum</name>
    <dbReference type="NCBI Taxonomy" id="60516"/>
    <lineage>
        <taxon>Eukaryota</taxon>
        <taxon>Metazoa</taxon>
        <taxon>Spiralia</taxon>
        <taxon>Lophotrochozoa</taxon>
        <taxon>Platyhelminthes</taxon>
        <taxon>Cestoda</taxon>
        <taxon>Eucestoda</taxon>
        <taxon>Diphyllobothriidea</taxon>
        <taxon>Diphyllobothriidae</taxon>
        <taxon>Dibothriocephalus</taxon>
    </lineage>
</organism>
<protein>
    <submittedName>
        <fullName evidence="1">Uncharacterized protein</fullName>
    </submittedName>
</protein>
<reference evidence="1 2" key="1">
    <citation type="submission" date="2018-11" db="EMBL/GenBank/DDBJ databases">
        <authorList>
            <consortium name="Pathogen Informatics"/>
        </authorList>
    </citation>
    <scope>NUCLEOTIDE SEQUENCE [LARGE SCALE GENOMIC DNA]</scope>
</reference>
<accession>A0A3P7NKT2</accession>
<name>A0A3P7NKT2_DIBLA</name>
<evidence type="ECO:0000313" key="2">
    <source>
        <dbReference type="Proteomes" id="UP000281553"/>
    </source>
</evidence>
<keyword evidence="2" id="KW-1185">Reference proteome</keyword>
<gene>
    <name evidence="1" type="ORF">DILT_LOCUS16968</name>
</gene>
<dbReference type="EMBL" id="UYRU01088400">
    <property type="protein sequence ID" value="VDN36178.1"/>
    <property type="molecule type" value="Genomic_DNA"/>
</dbReference>
<evidence type="ECO:0000313" key="1">
    <source>
        <dbReference type="EMBL" id="VDN36178.1"/>
    </source>
</evidence>
<proteinExistence type="predicted"/>
<dbReference type="Proteomes" id="UP000281553">
    <property type="component" value="Unassembled WGS sequence"/>
</dbReference>
<sequence length="75" mass="8484">MCTGGGEGSPEFALQRHLFLVIILGLRRIQQQFTNEISLKSHNCNPKNLDPGLREFILWQVDFLTIAGKDREGSK</sequence>
<dbReference type="AlphaFoldDB" id="A0A3P7NKT2"/>